<evidence type="ECO:0000313" key="1">
    <source>
        <dbReference type="EMBL" id="KAI7791290.1"/>
    </source>
</evidence>
<evidence type="ECO:0000313" key="2">
    <source>
        <dbReference type="Proteomes" id="UP001059041"/>
    </source>
</evidence>
<dbReference type="AlphaFoldDB" id="A0A9W7T3Y7"/>
<organism evidence="1 2">
    <name type="scientific">Triplophysa rosa</name>
    <name type="common">Cave loach</name>
    <dbReference type="NCBI Taxonomy" id="992332"/>
    <lineage>
        <taxon>Eukaryota</taxon>
        <taxon>Metazoa</taxon>
        <taxon>Chordata</taxon>
        <taxon>Craniata</taxon>
        <taxon>Vertebrata</taxon>
        <taxon>Euteleostomi</taxon>
        <taxon>Actinopterygii</taxon>
        <taxon>Neopterygii</taxon>
        <taxon>Teleostei</taxon>
        <taxon>Ostariophysi</taxon>
        <taxon>Cypriniformes</taxon>
        <taxon>Nemacheilidae</taxon>
        <taxon>Triplophysa</taxon>
    </lineage>
</organism>
<dbReference type="EMBL" id="JAFHDT010000025">
    <property type="protein sequence ID" value="KAI7791290.1"/>
    <property type="molecule type" value="Genomic_DNA"/>
</dbReference>
<reference evidence="1" key="1">
    <citation type="submission" date="2021-02" db="EMBL/GenBank/DDBJ databases">
        <title>Comparative genomics reveals that relaxation of natural selection precedes convergent phenotypic evolution of cavefish.</title>
        <authorList>
            <person name="Peng Z."/>
        </authorList>
    </citation>
    <scope>NUCLEOTIDE SEQUENCE</scope>
    <source>
        <tissue evidence="1">Muscle</tissue>
    </source>
</reference>
<comment type="caution">
    <text evidence="1">The sequence shown here is derived from an EMBL/GenBank/DDBJ whole genome shotgun (WGS) entry which is preliminary data.</text>
</comment>
<proteinExistence type="predicted"/>
<keyword evidence="2" id="KW-1185">Reference proteome</keyword>
<protein>
    <submittedName>
        <fullName evidence="1">Uncharacterized protein</fullName>
    </submittedName>
</protein>
<name>A0A9W7T3Y7_TRIRA</name>
<dbReference type="Proteomes" id="UP001059041">
    <property type="component" value="Linkage Group LG25"/>
</dbReference>
<gene>
    <name evidence="1" type="ORF">IRJ41_018637</name>
</gene>
<sequence>MILHGVLNVECRKYCHNQKSTVENFFRLIEAAVPLISERRDRPTKPFSRPMKHGSVLGKYPCASTDFHIGVSGVHYHAETHAGGEIVRKVRRRESIRMPRLQTSHSLDRFKQTRGESPKALVWYKAISCGILNWKRRLDGPLRELFTFEQTTFKTRDVFSCVKSCQQIVDNSSQRSPRAKDLSKTDVSPLNINISCIALACKGVKQSHFVFRKRRPVVGTKVSRVQLRCCQLQTALSVMRLCSKCDFKAVFHSAKDKQGHRPLNNAAKRGNAQSDAAFRSSVQRGHRFMQECLWSHAHRVNQGLKTERISFSEVEEQSSEDVCICCTSNSELGRSLAQEAITARQLLSDFKAELTSSTGPKVKRHVSLAEMQKKMEKAGS</sequence>
<accession>A0A9W7T3Y7</accession>